<evidence type="ECO:0000256" key="4">
    <source>
        <dbReference type="ARBA" id="ARBA00022630"/>
    </source>
</evidence>
<dbReference type="OMA" id="GCLRFFI"/>
<evidence type="ECO:0000256" key="3">
    <source>
        <dbReference type="ARBA" id="ARBA00006105"/>
    </source>
</evidence>
<protein>
    <submittedName>
        <fullName evidence="12">FMI1 protein</fullName>
    </submittedName>
</protein>
<feature type="transmembrane region" description="Helical" evidence="10">
    <location>
        <begin position="70"/>
        <end position="89"/>
    </location>
</feature>
<sequence length="442" mass="47941">MMRHGQFRSVLKGALASCPRAQQHTFHTSWKPAVQPSASQPHGARWNGFRQHHSTTTRSSAQSTPKQARAFPPLLIVGLLLGGTVYYLATPPAKPKTLNSETFIPYTITAREAISPTSVVLTIAPHVRDPSPPYLQPGATPSRWKHPLWSVEFKQPEVQIARHYTPLPPLQADTDDEARDGTLRFYVRAVGGGEMSNYLSRLGVGRDVWLRGPHAGFDVLPRLGSCRRVVFLAGGTGLVPGMQAASAVLDQSDDAKVSLLWAVRRREEVQAAAAPPTAAPSWQLWTSKSPTELRADMEKPSHIAAHLTEMKAKYGDRLDVRVAVDEEGTKFRDSDIRKALLAGPSATEHSSGSGCRLHDQRLHEHASEFETPGAACQCPDSGDAKAGKNLLMVSGPDGFIAHYAGPKVWLGGTLTQGPVGGVAAELQRRDGKLASDWLVLKL</sequence>
<evidence type="ECO:0000256" key="5">
    <source>
        <dbReference type="ARBA" id="ARBA00022827"/>
    </source>
</evidence>
<feature type="binding site" evidence="8">
    <location>
        <position position="195"/>
    </location>
    <ligand>
        <name>FAD</name>
        <dbReference type="ChEBI" id="CHEBI:57692"/>
    </ligand>
</feature>
<dbReference type="InterPro" id="IPR017927">
    <property type="entry name" value="FAD-bd_FR_type"/>
</dbReference>
<dbReference type="CDD" id="cd06183">
    <property type="entry name" value="cyt_b5_reduct_like"/>
    <property type="match status" value="1"/>
</dbReference>
<dbReference type="GO" id="GO:0016491">
    <property type="term" value="F:oxidoreductase activity"/>
    <property type="evidence" value="ECO:0007669"/>
    <property type="project" value="UniProtKB-KW"/>
</dbReference>
<dbReference type="SUPFAM" id="SSF52343">
    <property type="entry name" value="Ferredoxin reductase-like, C-terminal NADP-linked domain"/>
    <property type="match status" value="1"/>
</dbReference>
<dbReference type="PANTHER" id="PTHR19370">
    <property type="entry name" value="NADH-CYTOCHROME B5 REDUCTASE"/>
    <property type="match status" value="1"/>
</dbReference>
<evidence type="ECO:0000256" key="8">
    <source>
        <dbReference type="PIRSR" id="PIRSR601834-1"/>
    </source>
</evidence>
<comment type="cofactor">
    <cofactor evidence="1 8">
        <name>FAD</name>
        <dbReference type="ChEBI" id="CHEBI:57692"/>
    </cofactor>
</comment>
<keyword evidence="4 8" id="KW-0285">Flavoprotein</keyword>
<dbReference type="PRINTS" id="PR00406">
    <property type="entry name" value="CYTB5RDTASE"/>
</dbReference>
<dbReference type="AlphaFoldDB" id="A0A179H6I2"/>
<feature type="binding site" evidence="8">
    <location>
        <position position="162"/>
    </location>
    <ligand>
        <name>FAD</name>
        <dbReference type="ChEBI" id="CHEBI:57692"/>
    </ligand>
</feature>
<comment type="caution">
    <text evidence="12">The sequence shown here is derived from an EMBL/GenBank/DDBJ whole genome shotgun (WGS) entry which is preliminary data.</text>
</comment>
<feature type="compositionally biased region" description="Polar residues" evidence="9">
    <location>
        <begin position="56"/>
        <end position="66"/>
    </location>
</feature>
<comment type="subcellular location">
    <subcellularLocation>
        <location evidence="2">Membrane</location>
    </subcellularLocation>
</comment>
<feature type="binding site" evidence="8">
    <location>
        <position position="164"/>
    </location>
    <ligand>
        <name>FAD</name>
        <dbReference type="ChEBI" id="CHEBI:57692"/>
    </ligand>
</feature>
<dbReference type="EMBL" id="LSBI01000007">
    <property type="protein sequence ID" value="OAQ85795.1"/>
    <property type="molecule type" value="Genomic_DNA"/>
</dbReference>
<keyword evidence="10" id="KW-0812">Transmembrane</keyword>
<evidence type="ECO:0000313" key="13">
    <source>
        <dbReference type="Proteomes" id="UP000078340"/>
    </source>
</evidence>
<keyword evidence="5 8" id="KW-0274">FAD</keyword>
<evidence type="ECO:0000256" key="6">
    <source>
        <dbReference type="ARBA" id="ARBA00023002"/>
    </source>
</evidence>
<comment type="similarity">
    <text evidence="3">Belongs to the flavoprotein pyridine nucleotide cytochrome reductase family.</text>
</comment>
<feature type="domain" description="FAD-binding FR-type" evidence="11">
    <location>
        <begin position="101"/>
        <end position="220"/>
    </location>
</feature>
<reference evidence="12 13" key="1">
    <citation type="submission" date="2016-02" db="EMBL/GenBank/DDBJ databases">
        <title>Biosynthesis of antibiotic leucinostatins and their inhibition on Phytophthora in bio-control Purpureocillium lilacinum.</title>
        <authorList>
            <person name="Wang G."/>
            <person name="Liu Z."/>
            <person name="Lin R."/>
            <person name="Li E."/>
            <person name="Mao Z."/>
            <person name="Ling J."/>
            <person name="Yin W."/>
            <person name="Xie B."/>
        </authorList>
    </citation>
    <scope>NUCLEOTIDE SEQUENCE [LARGE SCALE GENOMIC DNA]</scope>
    <source>
        <strain evidence="12">PLFJ-1</strain>
    </source>
</reference>
<dbReference type="Gene3D" id="3.40.50.80">
    <property type="entry name" value="Nucleotide-binding domain of ferredoxin-NADP reductase (FNR) module"/>
    <property type="match status" value="1"/>
</dbReference>
<evidence type="ECO:0000256" key="9">
    <source>
        <dbReference type="SAM" id="MobiDB-lite"/>
    </source>
</evidence>
<proteinExistence type="inferred from homology"/>
<dbReference type="SUPFAM" id="SSF63380">
    <property type="entry name" value="Riboflavin synthase domain-like"/>
    <property type="match status" value="1"/>
</dbReference>
<dbReference type="InterPro" id="IPR039261">
    <property type="entry name" value="FNR_nucleotide-bd"/>
</dbReference>
<keyword evidence="6" id="KW-0560">Oxidoreductase</keyword>
<evidence type="ECO:0000313" key="12">
    <source>
        <dbReference type="EMBL" id="OAQ85795.1"/>
    </source>
</evidence>
<evidence type="ECO:0000256" key="1">
    <source>
        <dbReference type="ARBA" id="ARBA00001974"/>
    </source>
</evidence>
<keyword evidence="10" id="KW-1133">Transmembrane helix</keyword>
<keyword evidence="7 10" id="KW-0472">Membrane</keyword>
<dbReference type="InterPro" id="IPR008333">
    <property type="entry name" value="Cbr1-like_FAD-bd_dom"/>
</dbReference>
<evidence type="ECO:0000256" key="7">
    <source>
        <dbReference type="ARBA" id="ARBA00023136"/>
    </source>
</evidence>
<organism evidence="12 13">
    <name type="scientific">Purpureocillium lilacinum</name>
    <name type="common">Paecilomyces lilacinus</name>
    <dbReference type="NCBI Taxonomy" id="33203"/>
    <lineage>
        <taxon>Eukaryota</taxon>
        <taxon>Fungi</taxon>
        <taxon>Dikarya</taxon>
        <taxon>Ascomycota</taxon>
        <taxon>Pezizomycotina</taxon>
        <taxon>Sordariomycetes</taxon>
        <taxon>Hypocreomycetidae</taxon>
        <taxon>Hypocreales</taxon>
        <taxon>Ophiocordycipitaceae</taxon>
        <taxon>Purpureocillium</taxon>
    </lineage>
</organism>
<dbReference type="InterPro" id="IPR001834">
    <property type="entry name" value="CBR-like"/>
</dbReference>
<dbReference type="Gene3D" id="2.40.30.10">
    <property type="entry name" value="Translation factors"/>
    <property type="match status" value="1"/>
</dbReference>
<dbReference type="Pfam" id="PF00970">
    <property type="entry name" value="FAD_binding_6"/>
    <property type="match status" value="1"/>
</dbReference>
<dbReference type="GO" id="GO:0016020">
    <property type="term" value="C:membrane"/>
    <property type="evidence" value="ECO:0007669"/>
    <property type="project" value="UniProtKB-SubCell"/>
</dbReference>
<dbReference type="InterPro" id="IPR017938">
    <property type="entry name" value="Riboflavin_synthase-like_b-brl"/>
</dbReference>
<feature type="region of interest" description="Disordered" evidence="9">
    <location>
        <begin position="31"/>
        <end position="67"/>
    </location>
</feature>
<dbReference type="GO" id="GO:0005739">
    <property type="term" value="C:mitochondrion"/>
    <property type="evidence" value="ECO:0007669"/>
    <property type="project" value="TreeGrafter"/>
</dbReference>
<dbReference type="PANTHER" id="PTHR19370:SF189">
    <property type="entry name" value="CYTOCHROME C MITOCHONDRIAL IMPORT FACTOR CYC2"/>
    <property type="match status" value="1"/>
</dbReference>
<name>A0A179H6I2_PURLI</name>
<dbReference type="PROSITE" id="PS51384">
    <property type="entry name" value="FAD_FR"/>
    <property type="match status" value="1"/>
</dbReference>
<dbReference type="Proteomes" id="UP000078340">
    <property type="component" value="Unassembled WGS sequence"/>
</dbReference>
<dbReference type="STRING" id="33203.A0A179H6I2"/>
<gene>
    <name evidence="12" type="ORF">VFPFJ_08184</name>
</gene>
<evidence type="ECO:0000256" key="10">
    <source>
        <dbReference type="SAM" id="Phobius"/>
    </source>
</evidence>
<evidence type="ECO:0000256" key="2">
    <source>
        <dbReference type="ARBA" id="ARBA00004370"/>
    </source>
</evidence>
<accession>A0A179H6I2</accession>
<evidence type="ECO:0000259" key="11">
    <source>
        <dbReference type="PROSITE" id="PS51384"/>
    </source>
</evidence>
<feature type="binding site" evidence="8">
    <location>
        <position position="196"/>
    </location>
    <ligand>
        <name>FAD</name>
        <dbReference type="ChEBI" id="CHEBI:57692"/>
    </ligand>
</feature>